<dbReference type="GO" id="GO:0005737">
    <property type="term" value="C:cytoplasm"/>
    <property type="evidence" value="ECO:0007669"/>
    <property type="project" value="TreeGrafter"/>
</dbReference>
<feature type="binding site" evidence="1">
    <location>
        <begin position="9"/>
        <end position="16"/>
    </location>
    <ligand>
        <name>substrate</name>
    </ligand>
</feature>
<dbReference type="EMBL" id="DVLX01000020">
    <property type="protein sequence ID" value="HIT98893.1"/>
    <property type="molecule type" value="Genomic_DNA"/>
</dbReference>
<accession>A0A9D1HAZ9</accession>
<dbReference type="AlphaFoldDB" id="A0A9D1HAZ9"/>
<reference evidence="2" key="2">
    <citation type="journal article" date="2021" name="PeerJ">
        <title>Extensive microbial diversity within the chicken gut microbiome revealed by metagenomics and culture.</title>
        <authorList>
            <person name="Gilroy R."/>
            <person name="Ravi A."/>
            <person name="Getino M."/>
            <person name="Pursley I."/>
            <person name="Horton D.L."/>
            <person name="Alikhan N.F."/>
            <person name="Baker D."/>
            <person name="Gharbi K."/>
            <person name="Hall N."/>
            <person name="Watson M."/>
            <person name="Adriaenssens E.M."/>
            <person name="Foster-Nyarko E."/>
            <person name="Jarju S."/>
            <person name="Secka A."/>
            <person name="Antonio M."/>
            <person name="Oren A."/>
            <person name="Chaudhuri R.R."/>
            <person name="La Ragione R."/>
            <person name="Hildebrand F."/>
            <person name="Pallen M.J."/>
        </authorList>
    </citation>
    <scope>NUCLEOTIDE SEQUENCE</scope>
    <source>
        <strain evidence="2">CHK176-22527</strain>
    </source>
</reference>
<dbReference type="SMART" id="SM00855">
    <property type="entry name" value="PGAM"/>
    <property type="match status" value="1"/>
</dbReference>
<gene>
    <name evidence="2" type="ORF">IAD12_01375</name>
</gene>
<dbReference type="InterPro" id="IPR029033">
    <property type="entry name" value="His_PPase_superfam"/>
</dbReference>
<dbReference type="SUPFAM" id="SSF53254">
    <property type="entry name" value="Phosphoglycerate mutase-like"/>
    <property type="match status" value="1"/>
</dbReference>
<dbReference type="PANTHER" id="PTHR48100:SF59">
    <property type="entry name" value="ADENOSYLCOBALAMIN_ALPHA-RIBAZOLE PHOSPHATASE"/>
    <property type="match status" value="1"/>
</dbReference>
<comment type="caution">
    <text evidence="2">The sequence shown here is derived from an EMBL/GenBank/DDBJ whole genome shotgun (WGS) entry which is preliminary data.</text>
</comment>
<feature type="binding site" evidence="1">
    <location>
        <position position="61"/>
    </location>
    <ligand>
        <name>substrate</name>
    </ligand>
</feature>
<sequence>MKSRICLIRHGITEGNKRRLYYGHADIPLAPEGVEELKKLKDAGIYPNDDDASYYTTGLQRTEQTFSIIYGEREHSRIDGLREINFGDYEMKSHDELKGSEYYRSWAKDNTGRMAPPNGESIQGFAERIVQEFETLKNQHFLKELAMRHSGKEAMSIVVCHGGSISAILESIYPGDNESFYRWIPDPGHGYILTLEDGVFTDKEKF</sequence>
<organism evidence="2 3">
    <name type="scientific">Candidatus Allocopromorpha excrementavium</name>
    <dbReference type="NCBI Taxonomy" id="2840741"/>
    <lineage>
        <taxon>Bacteria</taxon>
        <taxon>Bacillati</taxon>
        <taxon>Bacillota</taxon>
        <taxon>Clostridia</taxon>
        <taxon>Eubacteriales</taxon>
        <taxon>Eubacteriaceae</taxon>
        <taxon>Eubacteriaceae incertae sedis</taxon>
        <taxon>Candidatus Allocopromorpha</taxon>
    </lineage>
</organism>
<dbReference type="InterPro" id="IPR050275">
    <property type="entry name" value="PGM_Phosphatase"/>
</dbReference>
<dbReference type="InterPro" id="IPR013078">
    <property type="entry name" value="His_Pase_superF_clade-1"/>
</dbReference>
<dbReference type="CDD" id="cd07067">
    <property type="entry name" value="HP_PGM_like"/>
    <property type="match status" value="1"/>
</dbReference>
<evidence type="ECO:0000313" key="3">
    <source>
        <dbReference type="Proteomes" id="UP000824159"/>
    </source>
</evidence>
<dbReference type="Pfam" id="PF00300">
    <property type="entry name" value="His_Phos_1"/>
    <property type="match status" value="1"/>
</dbReference>
<evidence type="ECO:0000256" key="1">
    <source>
        <dbReference type="PIRSR" id="PIRSR613078-2"/>
    </source>
</evidence>
<name>A0A9D1HAZ9_9FIRM</name>
<protein>
    <submittedName>
        <fullName evidence="2">Histidine phosphatase family protein</fullName>
    </submittedName>
</protein>
<dbReference type="Proteomes" id="UP000824159">
    <property type="component" value="Unassembled WGS sequence"/>
</dbReference>
<dbReference type="GO" id="GO:0016791">
    <property type="term" value="F:phosphatase activity"/>
    <property type="evidence" value="ECO:0007669"/>
    <property type="project" value="TreeGrafter"/>
</dbReference>
<evidence type="ECO:0000313" key="2">
    <source>
        <dbReference type="EMBL" id="HIT98893.1"/>
    </source>
</evidence>
<proteinExistence type="predicted"/>
<dbReference type="PANTHER" id="PTHR48100">
    <property type="entry name" value="BROAD-SPECIFICITY PHOSPHATASE YOR283W-RELATED"/>
    <property type="match status" value="1"/>
</dbReference>
<dbReference type="Gene3D" id="3.40.50.1240">
    <property type="entry name" value="Phosphoglycerate mutase-like"/>
    <property type="match status" value="1"/>
</dbReference>
<reference evidence="2" key="1">
    <citation type="submission" date="2020-10" db="EMBL/GenBank/DDBJ databases">
        <authorList>
            <person name="Gilroy R."/>
        </authorList>
    </citation>
    <scope>NUCLEOTIDE SEQUENCE</scope>
    <source>
        <strain evidence="2">CHK176-22527</strain>
    </source>
</reference>